<comment type="caution">
    <text evidence="2">The sequence shown here is derived from an EMBL/GenBank/DDBJ whole genome shotgun (WGS) entry which is preliminary data.</text>
</comment>
<dbReference type="InterPro" id="IPR027417">
    <property type="entry name" value="P-loop_NTPase"/>
</dbReference>
<dbReference type="PANTHER" id="PTHR12083">
    <property type="entry name" value="BIFUNCTIONAL POLYNUCLEOTIDE PHOSPHATASE/KINASE"/>
    <property type="match status" value="1"/>
</dbReference>
<dbReference type="NCBIfam" id="TIGR01662">
    <property type="entry name" value="HAD-SF-IIIA"/>
    <property type="match status" value="1"/>
</dbReference>
<dbReference type="GO" id="GO:0000012">
    <property type="term" value="P:single strand break repair"/>
    <property type="evidence" value="ECO:0007669"/>
    <property type="project" value="EnsemblFungi"/>
</dbReference>
<protein>
    <submittedName>
        <fullName evidence="2">Polynucleotide 5'-hydroxyl-kinase</fullName>
        <ecNumber evidence="2">2.7.1.78</ecNumber>
    </submittedName>
</protein>
<dbReference type="SUPFAM" id="SSF56784">
    <property type="entry name" value="HAD-like"/>
    <property type="match status" value="1"/>
</dbReference>
<dbReference type="InterPro" id="IPR006549">
    <property type="entry name" value="HAD-SF_hydro_IIIA"/>
</dbReference>
<dbReference type="GeneID" id="25316821"/>
<dbReference type="OrthoDB" id="19045at2759"/>
<dbReference type="InterPro" id="IPR036412">
    <property type="entry name" value="HAD-like_sf"/>
</dbReference>
<keyword evidence="3" id="KW-1185">Reference proteome</keyword>
<dbReference type="GO" id="GO:0046403">
    <property type="term" value="F:polynucleotide 3'-phosphatase activity"/>
    <property type="evidence" value="ECO:0007669"/>
    <property type="project" value="EnsemblFungi"/>
</dbReference>
<evidence type="ECO:0000256" key="1">
    <source>
        <dbReference type="SAM" id="MobiDB-lite"/>
    </source>
</evidence>
<name>A0A0F4YTS0_RASE3</name>
<proteinExistence type="predicted"/>
<dbReference type="Pfam" id="PF08645">
    <property type="entry name" value="PNK3P"/>
    <property type="match status" value="1"/>
</dbReference>
<dbReference type="InterPro" id="IPR013954">
    <property type="entry name" value="PNK3P"/>
</dbReference>
<dbReference type="AlphaFoldDB" id="A0A0F4YTS0"/>
<gene>
    <name evidence="2" type="ORF">T310_4473</name>
</gene>
<reference evidence="2 3" key="1">
    <citation type="submission" date="2015-04" db="EMBL/GenBank/DDBJ databases">
        <authorList>
            <person name="Heijne W.H."/>
            <person name="Fedorova N.D."/>
            <person name="Nierman W.C."/>
            <person name="Vollebregt A.W."/>
            <person name="Zhao Z."/>
            <person name="Wu L."/>
            <person name="Kumar M."/>
            <person name="Stam H."/>
            <person name="van den Berg M.A."/>
            <person name="Pel H.J."/>
        </authorList>
    </citation>
    <scope>NUCLEOTIDE SEQUENCE [LARGE SCALE GENOMIC DNA]</scope>
    <source>
        <strain evidence="2 3">CBS 393.64</strain>
    </source>
</reference>
<keyword evidence="2" id="KW-0418">Kinase</keyword>
<feature type="region of interest" description="Disordered" evidence="1">
    <location>
        <begin position="1"/>
        <end position="24"/>
    </location>
</feature>
<dbReference type="InterPro" id="IPR006551">
    <property type="entry name" value="Polynucleotide_phosphatase"/>
</dbReference>
<dbReference type="GO" id="GO:0003690">
    <property type="term" value="F:double-stranded DNA binding"/>
    <property type="evidence" value="ECO:0007669"/>
    <property type="project" value="TreeGrafter"/>
</dbReference>
<dbReference type="EC" id="2.7.1.78" evidence="2"/>
<dbReference type="Pfam" id="PF13671">
    <property type="entry name" value="AAA_33"/>
    <property type="match status" value="1"/>
</dbReference>
<dbReference type="Gene3D" id="3.40.50.300">
    <property type="entry name" value="P-loop containing nucleotide triphosphate hydrolases"/>
    <property type="match status" value="1"/>
</dbReference>
<dbReference type="NCBIfam" id="TIGR01664">
    <property type="entry name" value="DNA-3'-Pase"/>
    <property type="match status" value="1"/>
</dbReference>
<sequence length="454" mass="51225">MKRSASPAPPVSPPPLKRKIESTTTSQAVASFFTPASQKKPEKVTWRIVNNSLVVGKYSKDHTQNQQLQGDGKRKVAAFDLTDPVTQDSTLISTASGNTFAKDPRDWKWWHNKVPERIKQLDAEGYQIVILSNQKKINLQNEIKGGRSESKSLSNFKEKVVAVMRQLDVPLSVYAATKYDEYRKPRTGMWHEFLDDYDLDIEDRVDLQGSFFVGDAAGRPGDHSCVDRNFAANIGITFKTPEEFFLDASPEQIVRDFDPASYIDTEAGSAAPPTFSKRHPLELVIFCGSPGAGKSTFYWKHLKPLGYERVNQDILKTRQKCIKVAKEHLAEGTSVAVDNTNPDPETRAHWTEVAKELKVPIRCVYFTAPPALCRHNDAVRAANPSLLVCPCPMILTHRSTEPRIPQPPPGMAFADFARRFREPQLSEGFEDIVRVDFRFDGDEEAKKLWCQFWV</sequence>
<dbReference type="SUPFAM" id="SSF52540">
    <property type="entry name" value="P-loop containing nucleoside triphosphate hydrolases"/>
    <property type="match status" value="1"/>
</dbReference>
<dbReference type="GO" id="GO:0005634">
    <property type="term" value="C:nucleus"/>
    <property type="evidence" value="ECO:0007669"/>
    <property type="project" value="EnsemblFungi"/>
</dbReference>
<accession>A0A0F4YTS0</accession>
<evidence type="ECO:0000313" key="3">
    <source>
        <dbReference type="Proteomes" id="UP000053958"/>
    </source>
</evidence>
<dbReference type="PANTHER" id="PTHR12083:SF9">
    <property type="entry name" value="BIFUNCTIONAL POLYNUCLEOTIDE PHOSPHATASE_KINASE"/>
    <property type="match status" value="1"/>
</dbReference>
<dbReference type="FunFam" id="3.40.50.300:FF:002548">
    <property type="entry name" value="DNA kinase/phosphatase Pnk1"/>
    <property type="match status" value="1"/>
</dbReference>
<organism evidence="2 3">
    <name type="scientific">Rasamsonia emersonii (strain ATCC 16479 / CBS 393.64 / IMI 116815)</name>
    <dbReference type="NCBI Taxonomy" id="1408163"/>
    <lineage>
        <taxon>Eukaryota</taxon>
        <taxon>Fungi</taxon>
        <taxon>Dikarya</taxon>
        <taxon>Ascomycota</taxon>
        <taxon>Pezizomycotina</taxon>
        <taxon>Eurotiomycetes</taxon>
        <taxon>Eurotiomycetidae</taxon>
        <taxon>Eurotiales</taxon>
        <taxon>Trichocomaceae</taxon>
        <taxon>Rasamsonia</taxon>
    </lineage>
</organism>
<dbReference type="GO" id="GO:0006284">
    <property type="term" value="P:base-excision repair"/>
    <property type="evidence" value="ECO:0007669"/>
    <property type="project" value="EnsemblFungi"/>
</dbReference>
<dbReference type="STRING" id="1408163.A0A0F4YTS0"/>
<dbReference type="GO" id="GO:0046404">
    <property type="term" value="F:ATP-dependent polydeoxyribonucleotide 5'-hydroxyl-kinase activity"/>
    <property type="evidence" value="ECO:0007669"/>
    <property type="project" value="EnsemblFungi"/>
</dbReference>
<dbReference type="EMBL" id="LASV01000182">
    <property type="protein sequence ID" value="KKA21515.1"/>
    <property type="molecule type" value="Genomic_DNA"/>
</dbReference>
<keyword evidence="2" id="KW-0808">Transferase</keyword>
<dbReference type="Gene3D" id="3.40.50.1000">
    <property type="entry name" value="HAD superfamily/HAD-like"/>
    <property type="match status" value="1"/>
</dbReference>
<dbReference type="Proteomes" id="UP000053958">
    <property type="component" value="Unassembled WGS sequence"/>
</dbReference>
<evidence type="ECO:0000313" key="2">
    <source>
        <dbReference type="EMBL" id="KKA21515.1"/>
    </source>
</evidence>
<dbReference type="RefSeq" id="XP_013328127.1">
    <property type="nucleotide sequence ID" value="XM_013472673.1"/>
</dbReference>
<dbReference type="InterPro" id="IPR023214">
    <property type="entry name" value="HAD_sf"/>
</dbReference>